<keyword evidence="2 4" id="KW-0863">Zinc-finger</keyword>
<dbReference type="OrthoDB" id="153872at2759"/>
<dbReference type="Pfam" id="PF00643">
    <property type="entry name" value="zf-B_box"/>
    <property type="match status" value="1"/>
</dbReference>
<dbReference type="CDD" id="cd19821">
    <property type="entry name" value="Bbox1_BBX-like"/>
    <property type="match status" value="1"/>
</dbReference>
<gene>
    <name evidence="6" type="ORF">PRUPE_3G020100</name>
</gene>
<protein>
    <recommendedName>
        <fullName evidence="5">B box-type domain-containing protein</fullName>
    </recommendedName>
</protein>
<keyword evidence="1" id="KW-0479">Metal-binding</keyword>
<dbReference type="eggNOG" id="ENOG502RZSP">
    <property type="taxonomic scope" value="Eukaryota"/>
</dbReference>
<name>A0A251PTV0_PRUPE</name>
<dbReference type="PANTHER" id="PTHR31717">
    <property type="entry name" value="ZINC FINGER PROTEIN CONSTANS-LIKE 10"/>
    <property type="match status" value="1"/>
</dbReference>
<feature type="domain" description="B box-type" evidence="5">
    <location>
        <begin position="1"/>
        <end position="47"/>
    </location>
</feature>
<evidence type="ECO:0000256" key="1">
    <source>
        <dbReference type="ARBA" id="ARBA00022723"/>
    </source>
</evidence>
<evidence type="ECO:0000313" key="6">
    <source>
        <dbReference type="EMBL" id="ONI14997.1"/>
    </source>
</evidence>
<sequence>MKARVCELCDQEASLYCPSDSAFLCSRCDARVHQANFLVARHIRQYICYNCKGLTGSRNIRSFCSSCSPDNFSGHGNGDGDTQSSSSACSACVSSTDSFGGTAATKAGFDNLKSESSVTQVSGKLSNIPARFSGAKRKCVQRAQARTSTSADAKAKGSFINWCSQLGLNGNYTAAVVSTASNALGFCLGRLAGVPLRVCLAASFWFALRFCGGRSVSTRQNLRRIEELSGVPAKLILAVEAKLGRELRIRRARRDDLEEGWAEC</sequence>
<organism evidence="6 7">
    <name type="scientific">Prunus persica</name>
    <name type="common">Peach</name>
    <name type="synonym">Amygdalus persica</name>
    <dbReference type="NCBI Taxonomy" id="3760"/>
    <lineage>
        <taxon>Eukaryota</taxon>
        <taxon>Viridiplantae</taxon>
        <taxon>Streptophyta</taxon>
        <taxon>Embryophyta</taxon>
        <taxon>Tracheophyta</taxon>
        <taxon>Spermatophyta</taxon>
        <taxon>Magnoliopsida</taxon>
        <taxon>eudicotyledons</taxon>
        <taxon>Gunneridae</taxon>
        <taxon>Pentapetalae</taxon>
        <taxon>rosids</taxon>
        <taxon>fabids</taxon>
        <taxon>Rosales</taxon>
        <taxon>Rosaceae</taxon>
        <taxon>Amygdaloideae</taxon>
        <taxon>Amygdaleae</taxon>
        <taxon>Prunus</taxon>
    </lineage>
</organism>
<dbReference type="SMART" id="SM00336">
    <property type="entry name" value="BBOX"/>
    <property type="match status" value="1"/>
</dbReference>
<dbReference type="Gramene" id="ONI14997">
    <property type="protein sequence ID" value="ONI14997"/>
    <property type="gene ID" value="PRUPE_3G020100"/>
</dbReference>
<evidence type="ECO:0000256" key="4">
    <source>
        <dbReference type="PROSITE-ProRule" id="PRU00024"/>
    </source>
</evidence>
<evidence type="ECO:0000256" key="2">
    <source>
        <dbReference type="ARBA" id="ARBA00022771"/>
    </source>
</evidence>
<dbReference type="EMBL" id="CM007653">
    <property type="protein sequence ID" value="ONI14997.1"/>
    <property type="molecule type" value="Genomic_DNA"/>
</dbReference>
<dbReference type="InterPro" id="IPR000315">
    <property type="entry name" value="Znf_B-box"/>
</dbReference>
<keyword evidence="7" id="KW-1185">Reference proteome</keyword>
<reference evidence="6 7" key="1">
    <citation type="journal article" date="2013" name="Nat. Genet.">
        <title>The high-quality draft genome of peach (Prunus persica) identifies unique patterns of genetic diversity, domestication and genome evolution.</title>
        <authorList>
            <consortium name="International Peach Genome Initiative"/>
            <person name="Verde I."/>
            <person name="Abbott A.G."/>
            <person name="Scalabrin S."/>
            <person name="Jung S."/>
            <person name="Shu S."/>
            <person name="Marroni F."/>
            <person name="Zhebentyayeva T."/>
            <person name="Dettori M.T."/>
            <person name="Grimwood J."/>
            <person name="Cattonaro F."/>
            <person name="Zuccolo A."/>
            <person name="Rossini L."/>
            <person name="Jenkins J."/>
            <person name="Vendramin E."/>
            <person name="Meisel L.A."/>
            <person name="Decroocq V."/>
            <person name="Sosinski B."/>
            <person name="Prochnik S."/>
            <person name="Mitros T."/>
            <person name="Policriti A."/>
            <person name="Cipriani G."/>
            <person name="Dondini L."/>
            <person name="Ficklin S."/>
            <person name="Goodstein D.M."/>
            <person name="Xuan P."/>
            <person name="Del Fabbro C."/>
            <person name="Aramini V."/>
            <person name="Copetti D."/>
            <person name="Gonzalez S."/>
            <person name="Horner D.S."/>
            <person name="Falchi R."/>
            <person name="Lucas S."/>
            <person name="Mica E."/>
            <person name="Maldonado J."/>
            <person name="Lazzari B."/>
            <person name="Bielenberg D."/>
            <person name="Pirona R."/>
            <person name="Miculan M."/>
            <person name="Barakat A."/>
            <person name="Testolin R."/>
            <person name="Stella A."/>
            <person name="Tartarini S."/>
            <person name="Tonutti P."/>
            <person name="Arus P."/>
            <person name="Orellana A."/>
            <person name="Wells C."/>
            <person name="Main D."/>
            <person name="Vizzotto G."/>
            <person name="Silva H."/>
            <person name="Salamini F."/>
            <person name="Schmutz J."/>
            <person name="Morgante M."/>
            <person name="Rokhsar D.S."/>
        </authorList>
    </citation>
    <scope>NUCLEOTIDE SEQUENCE [LARGE SCALE GENOMIC DNA]</scope>
    <source>
        <strain evidence="7">cv. Nemared</strain>
    </source>
</reference>
<keyword evidence="3" id="KW-0862">Zinc</keyword>
<evidence type="ECO:0000256" key="3">
    <source>
        <dbReference type="ARBA" id="ARBA00022833"/>
    </source>
</evidence>
<dbReference type="InterPro" id="IPR049808">
    <property type="entry name" value="CONSTANS-like_Bbox1"/>
</dbReference>
<evidence type="ECO:0000313" key="7">
    <source>
        <dbReference type="Proteomes" id="UP000006882"/>
    </source>
</evidence>
<accession>A0A251PTV0</accession>
<dbReference type="Proteomes" id="UP000006882">
    <property type="component" value="Chromosome G3"/>
</dbReference>
<evidence type="ECO:0000259" key="5">
    <source>
        <dbReference type="PROSITE" id="PS50119"/>
    </source>
</evidence>
<dbReference type="AlphaFoldDB" id="A0A251PTV0"/>
<proteinExistence type="predicted"/>
<dbReference type="PANTHER" id="PTHR31717:SF81">
    <property type="entry name" value="B-BOX ZINC FINGER PROTEIN 32-LIKE"/>
    <property type="match status" value="1"/>
</dbReference>
<dbReference type="SMR" id="A0A251PTV0"/>
<dbReference type="GO" id="GO:0008270">
    <property type="term" value="F:zinc ion binding"/>
    <property type="evidence" value="ECO:0007669"/>
    <property type="project" value="UniProtKB-KW"/>
</dbReference>
<dbReference type="PROSITE" id="PS50119">
    <property type="entry name" value="ZF_BBOX"/>
    <property type="match status" value="1"/>
</dbReference>